<sequence>MKELILILSIVFLSSIKDNKKEEMGGNLPKAQFTVVVDGLTVILDNTSTTSSGKITYHWDYG</sequence>
<dbReference type="EMBL" id="SNRY01007835">
    <property type="protein sequence ID" value="KAA6309657.1"/>
    <property type="molecule type" value="Genomic_DNA"/>
</dbReference>
<proteinExistence type="predicted"/>
<accession>A0A5J4PJJ5</accession>
<comment type="caution">
    <text evidence="1">The sequence shown here is derived from an EMBL/GenBank/DDBJ whole genome shotgun (WGS) entry which is preliminary data.</text>
</comment>
<reference evidence="1" key="1">
    <citation type="submission" date="2019-03" db="EMBL/GenBank/DDBJ databases">
        <title>Single cell metagenomics reveals metabolic interactions within the superorganism composed of flagellate Streblomastix strix and complex community of Bacteroidetes bacteria on its surface.</title>
        <authorList>
            <person name="Treitli S.C."/>
            <person name="Kolisko M."/>
            <person name="Husnik F."/>
            <person name="Keeling P."/>
            <person name="Hampl V."/>
        </authorList>
    </citation>
    <scope>NUCLEOTIDE SEQUENCE</scope>
    <source>
        <strain evidence="1">STM</strain>
    </source>
</reference>
<feature type="non-terminal residue" evidence="1">
    <location>
        <position position="62"/>
    </location>
</feature>
<dbReference type="AlphaFoldDB" id="A0A5J4PJJ5"/>
<evidence type="ECO:0000313" key="1">
    <source>
        <dbReference type="EMBL" id="KAA6309657.1"/>
    </source>
</evidence>
<gene>
    <name evidence="1" type="ORF">EZS27_038896</name>
</gene>
<name>A0A5J4PJJ5_9ZZZZ</name>
<protein>
    <submittedName>
        <fullName evidence="1">Uncharacterized protein</fullName>
    </submittedName>
</protein>
<organism evidence="1">
    <name type="scientific">termite gut metagenome</name>
    <dbReference type="NCBI Taxonomy" id="433724"/>
    <lineage>
        <taxon>unclassified sequences</taxon>
        <taxon>metagenomes</taxon>
        <taxon>organismal metagenomes</taxon>
    </lineage>
</organism>